<feature type="domain" description="Indole-3-glycerol phosphate synthase" evidence="11">
    <location>
        <begin position="5"/>
        <end position="261"/>
    </location>
</feature>
<dbReference type="PROSITE" id="PS00614">
    <property type="entry name" value="IGPS"/>
    <property type="match status" value="1"/>
</dbReference>
<evidence type="ECO:0000256" key="8">
    <source>
        <dbReference type="ARBA" id="ARBA00023141"/>
    </source>
</evidence>
<comment type="pathway">
    <text evidence="2 10">Amino-acid biosynthesis; L-tryptophan biosynthesis; L-tryptophan from chorismate: step 4/5.</text>
</comment>
<proteinExistence type="inferred from homology"/>
<dbReference type="SUPFAM" id="SSF51366">
    <property type="entry name" value="Ribulose-phoshate binding barrel"/>
    <property type="match status" value="1"/>
</dbReference>
<evidence type="ECO:0000313" key="12">
    <source>
        <dbReference type="EMBL" id="PPQ26104.1"/>
    </source>
</evidence>
<dbReference type="EMBL" id="NHRY01000274">
    <property type="protein sequence ID" value="PPQ26104.1"/>
    <property type="molecule type" value="Genomic_DNA"/>
</dbReference>
<dbReference type="InterPro" id="IPR011060">
    <property type="entry name" value="RibuloseP-bd_barrel"/>
</dbReference>
<dbReference type="InterPro" id="IPR013798">
    <property type="entry name" value="Indole-3-glycerol_P_synth_dom"/>
</dbReference>
<dbReference type="AlphaFoldDB" id="A0A2S6MUS0"/>
<dbReference type="HAMAP" id="MF_00134_B">
    <property type="entry name" value="IGPS_B"/>
    <property type="match status" value="1"/>
</dbReference>
<dbReference type="Proteomes" id="UP000239724">
    <property type="component" value="Unassembled WGS sequence"/>
</dbReference>
<dbReference type="RefSeq" id="WP_104523154.1">
    <property type="nucleotide sequence ID" value="NZ_NHRY01000274.1"/>
</dbReference>
<dbReference type="CDD" id="cd00331">
    <property type="entry name" value="IGPS"/>
    <property type="match status" value="1"/>
</dbReference>
<comment type="catalytic activity">
    <reaction evidence="1 10">
        <text>1-(2-carboxyphenylamino)-1-deoxy-D-ribulose 5-phosphate + H(+) = (1S,2R)-1-C-(indol-3-yl)glycerol 3-phosphate + CO2 + H2O</text>
        <dbReference type="Rhea" id="RHEA:23476"/>
        <dbReference type="ChEBI" id="CHEBI:15377"/>
        <dbReference type="ChEBI" id="CHEBI:15378"/>
        <dbReference type="ChEBI" id="CHEBI:16526"/>
        <dbReference type="ChEBI" id="CHEBI:58613"/>
        <dbReference type="ChEBI" id="CHEBI:58866"/>
        <dbReference type="EC" id="4.1.1.48"/>
    </reaction>
</comment>
<dbReference type="EC" id="4.1.1.48" evidence="3 10"/>
<keyword evidence="13" id="KW-1185">Reference proteome</keyword>
<dbReference type="NCBIfam" id="NF001370">
    <property type="entry name" value="PRK00278.1-2"/>
    <property type="match status" value="1"/>
</dbReference>
<keyword evidence="8 10" id="KW-0057">Aromatic amino acid biosynthesis</keyword>
<dbReference type="PANTHER" id="PTHR22854">
    <property type="entry name" value="TRYPTOPHAN BIOSYNTHESIS PROTEIN"/>
    <property type="match status" value="1"/>
</dbReference>
<evidence type="ECO:0000256" key="7">
    <source>
        <dbReference type="ARBA" id="ARBA00022822"/>
    </source>
</evidence>
<dbReference type="OrthoDB" id="9804217at2"/>
<dbReference type="GO" id="GO:0000162">
    <property type="term" value="P:L-tryptophan biosynthetic process"/>
    <property type="evidence" value="ECO:0007669"/>
    <property type="project" value="UniProtKB-UniRule"/>
</dbReference>
<dbReference type="GO" id="GO:0004425">
    <property type="term" value="F:indole-3-glycerol-phosphate synthase activity"/>
    <property type="evidence" value="ECO:0007669"/>
    <property type="project" value="UniProtKB-UniRule"/>
</dbReference>
<comment type="similarity">
    <text evidence="10">Belongs to the TrpC family.</text>
</comment>
<evidence type="ECO:0000256" key="1">
    <source>
        <dbReference type="ARBA" id="ARBA00001633"/>
    </source>
</evidence>
<dbReference type="Gene3D" id="3.20.20.70">
    <property type="entry name" value="Aldolase class I"/>
    <property type="match status" value="1"/>
</dbReference>
<dbReference type="GO" id="GO:0004640">
    <property type="term" value="F:phosphoribosylanthranilate isomerase activity"/>
    <property type="evidence" value="ECO:0007669"/>
    <property type="project" value="TreeGrafter"/>
</dbReference>
<evidence type="ECO:0000313" key="13">
    <source>
        <dbReference type="Proteomes" id="UP000239724"/>
    </source>
</evidence>
<accession>A0A2S6MUS0</accession>
<dbReference type="InterPro" id="IPR001468">
    <property type="entry name" value="Indole-3-GlycerolPSynthase_CS"/>
</dbReference>
<comment type="caution">
    <text evidence="12">The sequence shown here is derived from an EMBL/GenBank/DDBJ whole genome shotgun (WGS) entry which is preliminary data.</text>
</comment>
<name>A0A2S6MUS0_RHOGL</name>
<evidence type="ECO:0000256" key="10">
    <source>
        <dbReference type="HAMAP-Rule" id="MF_00134"/>
    </source>
</evidence>
<keyword evidence="7 10" id="KW-0822">Tryptophan biosynthesis</keyword>
<gene>
    <name evidence="10" type="primary">trpC</name>
    <name evidence="12" type="ORF">CCS01_31070</name>
</gene>
<keyword evidence="6 10" id="KW-0210">Decarboxylase</keyword>
<evidence type="ECO:0000256" key="2">
    <source>
        <dbReference type="ARBA" id="ARBA00004696"/>
    </source>
</evidence>
<dbReference type="InterPro" id="IPR045186">
    <property type="entry name" value="Indole-3-glycerol_P_synth"/>
</dbReference>
<evidence type="ECO:0000256" key="9">
    <source>
        <dbReference type="ARBA" id="ARBA00023239"/>
    </source>
</evidence>
<evidence type="ECO:0000256" key="6">
    <source>
        <dbReference type="ARBA" id="ARBA00022793"/>
    </source>
</evidence>
<dbReference type="InterPro" id="IPR013785">
    <property type="entry name" value="Aldolase_TIM"/>
</dbReference>
<protein>
    <recommendedName>
        <fullName evidence="4 10">Indole-3-glycerol phosphate synthase</fullName>
        <shortName evidence="10">IGPS</shortName>
        <ecNumber evidence="3 10">4.1.1.48</ecNumber>
    </recommendedName>
</protein>
<organism evidence="12 13">
    <name type="scientific">Rhodopila globiformis</name>
    <name type="common">Rhodopseudomonas globiformis</name>
    <dbReference type="NCBI Taxonomy" id="1071"/>
    <lineage>
        <taxon>Bacteria</taxon>
        <taxon>Pseudomonadati</taxon>
        <taxon>Pseudomonadota</taxon>
        <taxon>Alphaproteobacteria</taxon>
        <taxon>Acetobacterales</taxon>
        <taxon>Acetobacteraceae</taxon>
        <taxon>Rhodopila</taxon>
    </lineage>
</organism>
<reference evidence="12 13" key="1">
    <citation type="journal article" date="2018" name="Arch. Microbiol.">
        <title>New insights into the metabolic potential of the phototrophic purple bacterium Rhodopila globiformis DSM 161(T) from its draft genome sequence and evidence for a vanadium-dependent nitrogenase.</title>
        <authorList>
            <person name="Imhoff J.F."/>
            <person name="Rahn T."/>
            <person name="Kunzel S."/>
            <person name="Neulinger S.C."/>
        </authorList>
    </citation>
    <scope>NUCLEOTIDE SEQUENCE [LARGE SCALE GENOMIC DNA]</scope>
    <source>
        <strain evidence="12 13">DSM 161</strain>
    </source>
</reference>
<evidence type="ECO:0000256" key="4">
    <source>
        <dbReference type="ARBA" id="ARBA00018080"/>
    </source>
</evidence>
<evidence type="ECO:0000259" key="11">
    <source>
        <dbReference type="Pfam" id="PF00218"/>
    </source>
</evidence>
<keyword evidence="5 10" id="KW-0028">Amino-acid biosynthesis</keyword>
<dbReference type="FunFam" id="3.20.20.70:FF:000024">
    <property type="entry name" value="Indole-3-glycerol phosphate synthase"/>
    <property type="match status" value="1"/>
</dbReference>
<dbReference type="NCBIfam" id="NF001377">
    <property type="entry name" value="PRK00278.2-4"/>
    <property type="match status" value="1"/>
</dbReference>
<dbReference type="PANTHER" id="PTHR22854:SF2">
    <property type="entry name" value="INDOLE-3-GLYCEROL-PHOSPHATE SYNTHASE"/>
    <property type="match status" value="1"/>
</dbReference>
<sequence length="265" mass="28684">MPDVLARICGDVRADVAARKAARGIDALRNEIAARNDPPRGFAFALKNASMSGRYGLIAEIKKASPSGGLLREDFDPAALAKAYEAGGATCLSVLTERTHFQGDPTHLKAARAAMSLPVLRKDFMLDPWQVYESRAMGADCILLIMAALSDAQAREMEQIALSMDMDVLVEVHDRDELERALLLETSLIGINNRNLKTLVTDLATTEELAPLVPPDRFLIAESGIRNTDDLRRLAAVGPNCYLVGESLVRQQDVTAAVKTLLGDG</sequence>
<dbReference type="NCBIfam" id="NF001373">
    <property type="entry name" value="PRK00278.1-6"/>
    <property type="match status" value="1"/>
</dbReference>
<keyword evidence="9 10" id="KW-0456">Lyase</keyword>
<dbReference type="Pfam" id="PF00218">
    <property type="entry name" value="IGPS"/>
    <property type="match status" value="1"/>
</dbReference>
<evidence type="ECO:0000256" key="5">
    <source>
        <dbReference type="ARBA" id="ARBA00022605"/>
    </source>
</evidence>
<evidence type="ECO:0000256" key="3">
    <source>
        <dbReference type="ARBA" id="ARBA00012362"/>
    </source>
</evidence>
<dbReference type="UniPathway" id="UPA00035">
    <property type="reaction ID" value="UER00043"/>
</dbReference>